<dbReference type="RefSeq" id="WP_193923053.1">
    <property type="nucleotide sequence ID" value="NZ_JADEWL010000084.1"/>
</dbReference>
<reference evidence="1" key="1">
    <citation type="submission" date="2020-10" db="EMBL/GenBank/DDBJ databases">
        <authorList>
            <person name="Castelo-Branco R."/>
            <person name="Eusebio N."/>
            <person name="Adriana R."/>
            <person name="Vieira A."/>
            <person name="Brugerolle De Fraissinette N."/>
            <person name="Rezende De Castro R."/>
            <person name="Schneider M.P."/>
            <person name="Vasconcelos V."/>
            <person name="Leao P.N."/>
        </authorList>
    </citation>
    <scope>NUCLEOTIDE SEQUENCE</scope>
    <source>
        <strain evidence="1">LEGE 06105</strain>
    </source>
</reference>
<name>A0A8J7K1V3_9CYAN</name>
<keyword evidence="2" id="KW-1185">Reference proteome</keyword>
<evidence type="ECO:0000313" key="1">
    <source>
        <dbReference type="EMBL" id="MBE9215071.1"/>
    </source>
</evidence>
<proteinExistence type="predicted"/>
<evidence type="ECO:0000313" key="2">
    <source>
        <dbReference type="Proteomes" id="UP000620559"/>
    </source>
</evidence>
<comment type="caution">
    <text evidence="1">The sequence shown here is derived from an EMBL/GenBank/DDBJ whole genome shotgun (WGS) entry which is preliminary data.</text>
</comment>
<dbReference type="AlphaFoldDB" id="A0A8J7K1V3"/>
<dbReference type="EMBL" id="JADEWL010000084">
    <property type="protein sequence ID" value="MBE9215071.1"/>
    <property type="molecule type" value="Genomic_DNA"/>
</dbReference>
<dbReference type="Pfam" id="PF08852">
    <property type="entry name" value="DUF1822"/>
    <property type="match status" value="1"/>
</dbReference>
<dbReference type="InterPro" id="IPR014951">
    <property type="entry name" value="DUF1822"/>
</dbReference>
<protein>
    <submittedName>
        <fullName evidence="1">DUF1822 family protein</fullName>
    </submittedName>
</protein>
<accession>A0A8J7K1V3</accession>
<sequence>MLFIAARLDFWRLLRLNDCEVTSRIQDNCIQLNTFKGELGKKFSIQVTLEDSSITENFEL</sequence>
<organism evidence="1 2">
    <name type="scientific">Plectonema cf. radiosum LEGE 06105</name>
    <dbReference type="NCBI Taxonomy" id="945769"/>
    <lineage>
        <taxon>Bacteria</taxon>
        <taxon>Bacillati</taxon>
        <taxon>Cyanobacteriota</taxon>
        <taxon>Cyanophyceae</taxon>
        <taxon>Oscillatoriophycideae</taxon>
        <taxon>Oscillatoriales</taxon>
        <taxon>Microcoleaceae</taxon>
        <taxon>Plectonema</taxon>
    </lineage>
</organism>
<dbReference type="Proteomes" id="UP000620559">
    <property type="component" value="Unassembled WGS sequence"/>
</dbReference>
<gene>
    <name evidence="1" type="ORF">IQ247_20790</name>
</gene>